<dbReference type="SMART" id="SM00614">
    <property type="entry name" value="ZnF_BED"/>
    <property type="match status" value="1"/>
</dbReference>
<evidence type="ECO:0000256" key="5">
    <source>
        <dbReference type="ARBA" id="ARBA00023163"/>
    </source>
</evidence>
<dbReference type="PROSITE" id="PS50808">
    <property type="entry name" value="ZF_BED"/>
    <property type="match status" value="1"/>
</dbReference>
<dbReference type="PANTHER" id="PTHR46481">
    <property type="entry name" value="ZINC FINGER BED DOMAIN-CONTAINING PROTEIN 4"/>
    <property type="match status" value="1"/>
</dbReference>
<dbReference type="SUPFAM" id="SSF53098">
    <property type="entry name" value="Ribonuclease H-like"/>
    <property type="match status" value="1"/>
</dbReference>
<dbReference type="Pfam" id="PF02892">
    <property type="entry name" value="zf-BED"/>
    <property type="match status" value="1"/>
</dbReference>
<evidence type="ECO:0000256" key="6">
    <source>
        <dbReference type="PROSITE-ProRule" id="PRU00027"/>
    </source>
</evidence>
<keyword evidence="4" id="KW-0805">Transcription regulation</keyword>
<dbReference type="InterPro" id="IPR012337">
    <property type="entry name" value="RNaseH-like_sf"/>
</dbReference>
<dbReference type="PANTHER" id="PTHR46481:SF9">
    <property type="entry name" value="ZINC FINGER BED DOMAIN-CONTAINING PROTEIN 1-LIKE"/>
    <property type="match status" value="1"/>
</dbReference>
<evidence type="ECO:0000256" key="4">
    <source>
        <dbReference type="ARBA" id="ARBA00023015"/>
    </source>
</evidence>
<dbReference type="GO" id="GO:0016874">
    <property type="term" value="F:ligase activity"/>
    <property type="evidence" value="ECO:0007669"/>
    <property type="project" value="UniProtKB-KW"/>
</dbReference>
<sequence>MAGALVPKPNVTSPVWEHFGFQPNEKGEPANLDEPICKICGKKVPVTRGNTSNLRCHLANCHPAIEAQLPLPASGRGATSKRTAEAGVAEAFAKLVKYNRESNRYKCLTAAVTQYLVEEMVPFNTVEKPAFKSMLQKFDKQYELPGKIYFSETAVPKMYNTVKTSIKMKLMNADYFSATTDMWSSVNMIPYMSLTVHYLSMEWTLKSHALRHAFEEWSLDEKKLACITTDNGANIIAAVKKLNWPWLNCFGHNLHLAVTNAMASSWLKRRDLAKAQAELQIPQHSLILDCATRWGTKQKMVDRVLEQIPAIRRVLDDRRHHHLNPSWQDIAVLESVNAALKPAAEFTDLLSGESYVTVSSVKPVLKLLIEDMLKPSNEDTTLTSDIKHKMCSVLQGKYEPAALKAGVHGAIFEVVRARIRFFLVIGGNRLFSYGRGSYGV</sequence>
<keyword evidence="9" id="KW-1185">Reference proteome</keyword>
<accession>A0ABQ8MK92</accession>
<dbReference type="SUPFAM" id="SSF140996">
    <property type="entry name" value="Hermes dimerisation domain"/>
    <property type="match status" value="1"/>
</dbReference>
<dbReference type="SUPFAM" id="SSF57667">
    <property type="entry name" value="beta-beta-alpha zinc fingers"/>
    <property type="match status" value="1"/>
</dbReference>
<comment type="caution">
    <text evidence="8">The sequence shown here is derived from an EMBL/GenBank/DDBJ whole genome shotgun (WGS) entry which is preliminary data.</text>
</comment>
<evidence type="ECO:0000313" key="8">
    <source>
        <dbReference type="EMBL" id="KAI2662248.1"/>
    </source>
</evidence>
<dbReference type="InterPro" id="IPR052035">
    <property type="entry name" value="ZnF_BED_domain_contain"/>
</dbReference>
<protein>
    <submittedName>
        <fullName evidence="8">E3 SUMO-protein ligase ZBED1</fullName>
    </submittedName>
</protein>
<proteinExistence type="predicted"/>
<evidence type="ECO:0000313" key="9">
    <source>
        <dbReference type="Proteomes" id="UP000830375"/>
    </source>
</evidence>
<reference evidence="8 9" key="1">
    <citation type="submission" date="2022-01" db="EMBL/GenBank/DDBJ databases">
        <title>A high-quality chromosome-level genome assembly of rohu carp, Labeo rohita.</title>
        <authorList>
            <person name="Arick M.A. II"/>
            <person name="Hsu C.-Y."/>
            <person name="Magbanua Z."/>
            <person name="Pechanova O."/>
            <person name="Grover C."/>
            <person name="Miller E."/>
            <person name="Thrash A."/>
            <person name="Ezzel L."/>
            <person name="Alam S."/>
            <person name="Benzie J."/>
            <person name="Hamilton M."/>
            <person name="Karsi A."/>
            <person name="Lawrence M.L."/>
            <person name="Peterson D.G."/>
        </authorList>
    </citation>
    <scope>NUCLEOTIDE SEQUENCE [LARGE SCALE GENOMIC DNA]</scope>
    <source>
        <strain evidence="9">BAU-BD-2019</strain>
        <tissue evidence="8">Blood</tissue>
    </source>
</reference>
<evidence type="ECO:0000256" key="1">
    <source>
        <dbReference type="ARBA" id="ARBA00022723"/>
    </source>
</evidence>
<keyword evidence="2 6" id="KW-0863">Zinc-finger</keyword>
<evidence type="ECO:0000256" key="2">
    <source>
        <dbReference type="ARBA" id="ARBA00022771"/>
    </source>
</evidence>
<evidence type="ECO:0000259" key="7">
    <source>
        <dbReference type="PROSITE" id="PS50808"/>
    </source>
</evidence>
<feature type="domain" description="BED-type" evidence="7">
    <location>
        <begin position="10"/>
        <end position="69"/>
    </location>
</feature>
<keyword evidence="8" id="KW-0436">Ligase</keyword>
<evidence type="ECO:0000256" key="3">
    <source>
        <dbReference type="ARBA" id="ARBA00022833"/>
    </source>
</evidence>
<organism evidence="8 9">
    <name type="scientific">Labeo rohita</name>
    <name type="common">Indian major carp</name>
    <name type="synonym">Cyprinus rohita</name>
    <dbReference type="NCBI Taxonomy" id="84645"/>
    <lineage>
        <taxon>Eukaryota</taxon>
        <taxon>Metazoa</taxon>
        <taxon>Chordata</taxon>
        <taxon>Craniata</taxon>
        <taxon>Vertebrata</taxon>
        <taxon>Euteleostomi</taxon>
        <taxon>Actinopterygii</taxon>
        <taxon>Neopterygii</taxon>
        <taxon>Teleostei</taxon>
        <taxon>Ostariophysi</taxon>
        <taxon>Cypriniformes</taxon>
        <taxon>Cyprinidae</taxon>
        <taxon>Labeoninae</taxon>
        <taxon>Labeonini</taxon>
        <taxon>Labeo</taxon>
    </lineage>
</organism>
<dbReference type="InterPro" id="IPR036236">
    <property type="entry name" value="Znf_C2H2_sf"/>
</dbReference>
<dbReference type="EMBL" id="JACTAM010000007">
    <property type="protein sequence ID" value="KAI2662248.1"/>
    <property type="molecule type" value="Genomic_DNA"/>
</dbReference>
<keyword evidence="3" id="KW-0862">Zinc</keyword>
<keyword evidence="5" id="KW-0804">Transcription</keyword>
<keyword evidence="1" id="KW-0479">Metal-binding</keyword>
<gene>
    <name evidence="8" type="ORF">H4Q32_001055</name>
</gene>
<name>A0ABQ8MK92_LABRO</name>
<dbReference type="Proteomes" id="UP000830375">
    <property type="component" value="Unassembled WGS sequence"/>
</dbReference>
<dbReference type="InterPro" id="IPR003656">
    <property type="entry name" value="Znf_BED"/>
</dbReference>